<evidence type="ECO:0000256" key="4">
    <source>
        <dbReference type="PROSITE-ProRule" id="PRU01161"/>
    </source>
</evidence>
<dbReference type="PANTHER" id="PTHR14226">
    <property type="entry name" value="NEUROPATHY TARGET ESTERASE/SWISS CHEESE D.MELANOGASTER"/>
    <property type="match status" value="1"/>
</dbReference>
<reference evidence="7 8" key="1">
    <citation type="submission" date="2018-08" db="EMBL/GenBank/DDBJ databases">
        <title>Mountain-cultivated ginseng endophyte, Burkholderia stabilis and its activity against ginseng root rot disease.</title>
        <authorList>
            <person name="Tapan Kumar M."/>
            <person name="Bae H."/>
            <person name="Shanmugam G."/>
            <person name="Jeon J."/>
        </authorList>
    </citation>
    <scope>NUCLEOTIDE SEQUENCE [LARGE SCALE GENOMIC DNA]</scope>
    <source>
        <strain evidence="7 8">EB159</strain>
    </source>
</reference>
<dbReference type="GO" id="GO:0016787">
    <property type="term" value="F:hydrolase activity"/>
    <property type="evidence" value="ECO:0007669"/>
    <property type="project" value="UniProtKB-UniRule"/>
</dbReference>
<keyword evidence="2 4" id="KW-0442">Lipid degradation</keyword>
<dbReference type="OrthoDB" id="100544at2"/>
<keyword evidence="5" id="KW-0472">Membrane</keyword>
<protein>
    <submittedName>
        <fullName evidence="7">Patatin</fullName>
    </submittedName>
</protein>
<dbReference type="PROSITE" id="PS51635">
    <property type="entry name" value="PNPLA"/>
    <property type="match status" value="1"/>
</dbReference>
<keyword evidence="5" id="KW-0812">Transmembrane</keyword>
<feature type="transmembrane region" description="Helical" evidence="5">
    <location>
        <begin position="99"/>
        <end position="116"/>
    </location>
</feature>
<keyword evidence="5" id="KW-1133">Transmembrane helix</keyword>
<dbReference type="SUPFAM" id="SSF52151">
    <property type="entry name" value="FabD/lysophospholipase-like"/>
    <property type="match status" value="1"/>
</dbReference>
<dbReference type="EMBL" id="QWEX01000002">
    <property type="protein sequence ID" value="RXV67811.1"/>
    <property type="molecule type" value="Genomic_DNA"/>
</dbReference>
<dbReference type="Gene3D" id="3.40.1090.10">
    <property type="entry name" value="Cytosolic phospholipase A2 catalytic domain"/>
    <property type="match status" value="2"/>
</dbReference>
<keyword evidence="3 4" id="KW-0443">Lipid metabolism</keyword>
<dbReference type="GO" id="GO:0016042">
    <property type="term" value="P:lipid catabolic process"/>
    <property type="evidence" value="ECO:0007669"/>
    <property type="project" value="UniProtKB-UniRule"/>
</dbReference>
<evidence type="ECO:0000256" key="2">
    <source>
        <dbReference type="ARBA" id="ARBA00022963"/>
    </source>
</evidence>
<comment type="caution">
    <text evidence="4">Lacks conserved residue(s) required for the propagation of feature annotation.</text>
</comment>
<evidence type="ECO:0000256" key="5">
    <source>
        <dbReference type="SAM" id="Phobius"/>
    </source>
</evidence>
<dbReference type="InterPro" id="IPR002641">
    <property type="entry name" value="PNPLA_dom"/>
</dbReference>
<feature type="domain" description="PNPLA" evidence="6">
    <location>
        <begin position="16"/>
        <end position="265"/>
    </location>
</feature>
<feature type="active site" description="Nucleophile" evidence="4">
    <location>
        <position position="51"/>
    </location>
</feature>
<feature type="short sequence motif" description="DGA/G" evidence="4">
    <location>
        <begin position="252"/>
        <end position="254"/>
    </location>
</feature>
<proteinExistence type="predicted"/>
<dbReference type="InterPro" id="IPR050301">
    <property type="entry name" value="NTE"/>
</dbReference>
<evidence type="ECO:0000256" key="3">
    <source>
        <dbReference type="ARBA" id="ARBA00023098"/>
    </source>
</evidence>
<evidence type="ECO:0000313" key="8">
    <source>
        <dbReference type="Proteomes" id="UP000289650"/>
    </source>
</evidence>
<sequence>MNNKSKKSSDVFIALALSGGGSRAMAFHLGCLRALHDRGLLEKVKVISTVSGGSVIGACLAYWDVDFSEFDRRIVGILKKGFNRSIARSVFLSRETPRIFMTLVCTAIPSVLLSVVRRTLILLRFLLLLPTRGLESWLAKLSGSLPVWGSLTTAFEDALKRTVFGDVTLADVKWSGVQVIINACDLSTGTAFRFGSQLSGGWRYGRIVENDIPVARAVAASAAFPLLLPPLIETFSFEKNGQKSIRKVVLTDGGVFDNLGVAVLEPGRNSDVSVNSFSATHIISLNAGAGQMDGDVSSFWWIGRVKRSFETVHRKVQDATYGRLHQYVRSGLLKGFGMVYLGQMDSYLPYAPPDLVSREEVKDYPTDFSPMFERNLDVLALRGEQLTHVIVDRYLAGV</sequence>
<dbReference type="RefSeq" id="WP_129515450.1">
    <property type="nucleotide sequence ID" value="NZ_QWEX01000002.1"/>
</dbReference>
<evidence type="ECO:0000256" key="1">
    <source>
        <dbReference type="ARBA" id="ARBA00022801"/>
    </source>
</evidence>
<evidence type="ECO:0000313" key="7">
    <source>
        <dbReference type="EMBL" id="RXV67811.1"/>
    </source>
</evidence>
<feature type="active site" description="Proton acceptor" evidence="4">
    <location>
        <position position="252"/>
    </location>
</feature>
<keyword evidence="1 4" id="KW-0378">Hydrolase</keyword>
<dbReference type="Proteomes" id="UP000289650">
    <property type="component" value="Unassembled WGS sequence"/>
</dbReference>
<accession>A0A4Q2AGI8</accession>
<name>A0A4Q2AGI8_9BURK</name>
<dbReference type="AlphaFoldDB" id="A0A4Q2AGI8"/>
<dbReference type="PANTHER" id="PTHR14226:SF29">
    <property type="entry name" value="NEUROPATHY TARGET ESTERASE SWS"/>
    <property type="match status" value="1"/>
</dbReference>
<dbReference type="InterPro" id="IPR016035">
    <property type="entry name" value="Acyl_Trfase/lysoPLipase"/>
</dbReference>
<comment type="caution">
    <text evidence="7">The sequence shown here is derived from an EMBL/GenBank/DDBJ whole genome shotgun (WGS) entry which is preliminary data.</text>
</comment>
<organism evidence="7 8">
    <name type="scientific">Burkholderia stabilis</name>
    <dbReference type="NCBI Taxonomy" id="95485"/>
    <lineage>
        <taxon>Bacteria</taxon>
        <taxon>Pseudomonadati</taxon>
        <taxon>Pseudomonadota</taxon>
        <taxon>Betaproteobacteria</taxon>
        <taxon>Burkholderiales</taxon>
        <taxon>Burkholderiaceae</taxon>
        <taxon>Burkholderia</taxon>
        <taxon>Burkholderia cepacia complex</taxon>
    </lineage>
</organism>
<evidence type="ECO:0000259" key="6">
    <source>
        <dbReference type="PROSITE" id="PS51635"/>
    </source>
</evidence>
<dbReference type="Pfam" id="PF01734">
    <property type="entry name" value="Patatin"/>
    <property type="match status" value="1"/>
</dbReference>
<gene>
    <name evidence="7" type="ORF">D1006_21485</name>
</gene>